<dbReference type="Pfam" id="PF07007">
    <property type="entry name" value="LprI"/>
    <property type="match status" value="1"/>
</dbReference>
<gene>
    <name evidence="2" type="ORF">BKX93_15945</name>
</gene>
<dbReference type="RefSeq" id="WP_070980578.1">
    <property type="nucleotide sequence ID" value="NZ_CP017707.1"/>
</dbReference>
<organism evidence="2 3">
    <name type="scientific">Chromobacterium vaccinii</name>
    <dbReference type="NCBI Taxonomy" id="1108595"/>
    <lineage>
        <taxon>Bacteria</taxon>
        <taxon>Pseudomonadati</taxon>
        <taxon>Pseudomonadota</taxon>
        <taxon>Betaproteobacteria</taxon>
        <taxon>Neisseriales</taxon>
        <taxon>Chromobacteriaceae</taxon>
        <taxon>Chromobacterium</taxon>
    </lineage>
</organism>
<reference evidence="2 3" key="1">
    <citation type="submission" date="2016-10" db="EMBL/GenBank/DDBJ databases">
        <title>Chromobacterium muskegensis sp. nov., an insecticidal bacterium isolated from Sphagnum bogs.</title>
        <authorList>
            <person name="Sparks M.E."/>
            <person name="Blackburn M.B."/>
            <person name="Gundersen-Rindal D.E."/>
            <person name="Mitchell A."/>
            <person name="Farrar R."/>
            <person name="Kuhar D."/>
        </authorList>
    </citation>
    <scope>NUCLEOTIDE SEQUENCE [LARGE SCALE GENOMIC DNA]</scope>
    <source>
        <strain evidence="2 3">21-1</strain>
    </source>
</reference>
<dbReference type="Gene3D" id="1.20.1270.180">
    <property type="match status" value="1"/>
</dbReference>
<accession>A0A1D9LJA4</accession>
<name>A0A1D9LJA4_9NEIS</name>
<protein>
    <recommendedName>
        <fullName evidence="1">Lysozyme inhibitor LprI-like N-terminal domain-containing protein</fullName>
    </recommendedName>
</protein>
<dbReference type="EMBL" id="CP017707">
    <property type="protein sequence ID" value="AOZ51348.1"/>
    <property type="molecule type" value="Genomic_DNA"/>
</dbReference>
<dbReference type="PANTHER" id="PTHR39176">
    <property type="entry name" value="PERIPLASMIC PROTEIN-RELATED"/>
    <property type="match status" value="1"/>
</dbReference>
<sequence>MTRYVLRLSVLLLLGLLSFRAFACAEETMYSHHYDQCMDQAGGVTAGMLDCLSAEHARQDKQLNDTYRKLMAALPAKRQQRLQVAQRLWLKYRAANCSAYVDPDGGTAESLVGADCELASTAARAAELTRLQPIPR</sequence>
<evidence type="ECO:0000259" key="1">
    <source>
        <dbReference type="Pfam" id="PF07007"/>
    </source>
</evidence>
<proteinExistence type="predicted"/>
<dbReference type="STRING" id="1108595.BKX93_15945"/>
<evidence type="ECO:0000313" key="3">
    <source>
        <dbReference type="Proteomes" id="UP000178776"/>
    </source>
</evidence>
<dbReference type="Proteomes" id="UP000178776">
    <property type="component" value="Chromosome"/>
</dbReference>
<feature type="domain" description="Lysozyme inhibitor LprI-like N-terminal" evidence="1">
    <location>
        <begin position="37"/>
        <end position="128"/>
    </location>
</feature>
<evidence type="ECO:0000313" key="2">
    <source>
        <dbReference type="EMBL" id="AOZ51348.1"/>
    </source>
</evidence>
<dbReference type="PANTHER" id="PTHR39176:SF1">
    <property type="entry name" value="PERIPLASMIC PROTEIN"/>
    <property type="match status" value="1"/>
</dbReference>
<dbReference type="InterPro" id="IPR009739">
    <property type="entry name" value="LprI-like_N"/>
</dbReference>
<dbReference type="GeneID" id="68842701"/>
<dbReference type="KEGG" id="cvc:BKX93_15945"/>
<dbReference type="AlphaFoldDB" id="A0A1D9LJA4"/>